<name>A0A875S6I0_EENNA</name>
<feature type="binding site" evidence="7">
    <location>
        <position position="18"/>
    </location>
    <ligand>
        <name>Ca(2+)</name>
        <dbReference type="ChEBI" id="CHEBI:29108"/>
    </ligand>
</feature>
<dbReference type="GO" id="GO:0005789">
    <property type="term" value="C:endoplasmic reticulum membrane"/>
    <property type="evidence" value="ECO:0007669"/>
    <property type="project" value="TreeGrafter"/>
</dbReference>
<keyword evidence="4" id="KW-0378">Hydrolase</keyword>
<dbReference type="EMBL" id="CP064815">
    <property type="protein sequence ID" value="QPG76533.1"/>
    <property type="molecule type" value="Genomic_DNA"/>
</dbReference>
<keyword evidence="8" id="KW-0862">Zinc</keyword>
<evidence type="ECO:0000256" key="6">
    <source>
        <dbReference type="ARBA" id="ARBA00023136"/>
    </source>
</evidence>
<feature type="transmembrane region" description="Helical" evidence="9">
    <location>
        <begin position="61"/>
        <end position="82"/>
    </location>
</feature>
<dbReference type="InterPro" id="IPR008901">
    <property type="entry name" value="ACER"/>
</dbReference>
<comment type="cofactor">
    <cofactor evidence="8">
        <name>Zn(2+)</name>
        <dbReference type="ChEBI" id="CHEBI:29105"/>
    </cofactor>
</comment>
<feature type="binding site" evidence="7">
    <location>
        <position position="22"/>
    </location>
    <ligand>
        <name>Ca(2+)</name>
        <dbReference type="ChEBI" id="CHEBI:29108"/>
    </ligand>
</feature>
<dbReference type="AlphaFoldDB" id="A0A875S6I0"/>
<feature type="transmembrane region" description="Helical" evidence="9">
    <location>
        <begin position="32"/>
        <end position="49"/>
    </location>
</feature>
<dbReference type="PANTHER" id="PTHR46187:SF3">
    <property type="entry name" value="ALKALINE CERAMIDASE 3"/>
    <property type="match status" value="1"/>
</dbReference>
<evidence type="ECO:0000256" key="1">
    <source>
        <dbReference type="ARBA" id="ARBA00004141"/>
    </source>
</evidence>
<evidence type="ECO:0000256" key="9">
    <source>
        <dbReference type="SAM" id="Phobius"/>
    </source>
</evidence>
<feature type="transmembrane region" description="Helical" evidence="9">
    <location>
        <begin position="117"/>
        <end position="137"/>
    </location>
</feature>
<proteinExistence type="inferred from homology"/>
<protein>
    <recommendedName>
        <fullName evidence="12">Alkaline ceramidase</fullName>
    </recommendedName>
</protein>
<reference evidence="10" key="1">
    <citation type="submission" date="2020-10" db="EMBL/GenBank/DDBJ databases">
        <authorList>
            <person name="Roach M.J.R."/>
        </authorList>
    </citation>
    <scope>NUCLEOTIDE SEQUENCE</scope>
    <source>
        <strain evidence="10">CBS 1945</strain>
    </source>
</reference>
<feature type="binding site" evidence="8">
    <location>
        <position position="226"/>
    </location>
    <ligand>
        <name>Zn(2+)</name>
        <dbReference type="ChEBI" id="CHEBI:29105"/>
        <note>catalytic</note>
    </ligand>
</feature>
<evidence type="ECO:0000256" key="7">
    <source>
        <dbReference type="PIRSR" id="PIRSR608901-1"/>
    </source>
</evidence>
<dbReference type="GO" id="GO:0046872">
    <property type="term" value="F:metal ion binding"/>
    <property type="evidence" value="ECO:0007669"/>
    <property type="project" value="UniProtKB-KW"/>
</dbReference>
<dbReference type="PANTHER" id="PTHR46187">
    <property type="entry name" value="ALKALINE CERAMIDASE 3"/>
    <property type="match status" value="1"/>
</dbReference>
<dbReference type="RefSeq" id="XP_038780098.1">
    <property type="nucleotide sequence ID" value="XM_038924170.1"/>
</dbReference>
<evidence type="ECO:0000256" key="2">
    <source>
        <dbReference type="ARBA" id="ARBA00009780"/>
    </source>
</evidence>
<keyword evidence="5 9" id="KW-1133">Transmembrane helix</keyword>
<dbReference type="GO" id="GO:0046513">
    <property type="term" value="P:ceramide biosynthetic process"/>
    <property type="evidence" value="ECO:0007669"/>
    <property type="project" value="TreeGrafter"/>
</dbReference>
<feature type="transmembrane region" description="Helical" evidence="9">
    <location>
        <begin position="143"/>
        <end position="163"/>
    </location>
</feature>
<evidence type="ECO:0000256" key="8">
    <source>
        <dbReference type="PIRSR" id="PIRSR608901-2"/>
    </source>
</evidence>
<sequence>MNPELNGYWGTTTSTIDWCEENYVVSGYAAEFMNTISNAIFVILAVKLLSSSIRNKHGGIFVIVSIGILLIGIGSWLFHMTLRYEYQLLDELPMVYFTWIPFAYLLAVEVENKSRRILIYAIVLALMIFFTVTYLCFWDNPLLQQVVFGSLATFIIFRTITLTNKYVTDQSYRNFMFRLFFFAMFEIISGFVAWNIDTLLCSRWIQARRCIGLPLGLLLEWHAWWHVLTGLGVYHFVIFTQCLNMWYNKKQDLYEVRGFFGTAIPFDIVLKKGLQKKTA</sequence>
<dbReference type="GO" id="GO:0046514">
    <property type="term" value="P:ceramide catabolic process"/>
    <property type="evidence" value="ECO:0007669"/>
    <property type="project" value="TreeGrafter"/>
</dbReference>
<dbReference type="Proteomes" id="UP000662931">
    <property type="component" value="Chromosome 4"/>
</dbReference>
<keyword evidence="11" id="KW-1185">Reference proteome</keyword>
<keyword evidence="7" id="KW-0479">Metal-binding</keyword>
<dbReference type="GeneID" id="62197322"/>
<keyword evidence="7" id="KW-0106">Calcium</keyword>
<keyword evidence="6 9" id="KW-0472">Membrane</keyword>
<evidence type="ECO:0000256" key="3">
    <source>
        <dbReference type="ARBA" id="ARBA00022692"/>
    </source>
</evidence>
<dbReference type="GO" id="GO:0016811">
    <property type="term" value="F:hydrolase activity, acting on carbon-nitrogen (but not peptide) bonds, in linear amides"/>
    <property type="evidence" value="ECO:0007669"/>
    <property type="project" value="InterPro"/>
</dbReference>
<feature type="transmembrane region" description="Helical" evidence="9">
    <location>
        <begin position="175"/>
        <end position="194"/>
    </location>
</feature>
<accession>A0A875S6I0</accession>
<dbReference type="Pfam" id="PF05875">
    <property type="entry name" value="Ceramidase"/>
    <property type="match status" value="1"/>
</dbReference>
<evidence type="ECO:0000256" key="4">
    <source>
        <dbReference type="ARBA" id="ARBA00022801"/>
    </source>
</evidence>
<feature type="binding site" evidence="8">
    <location>
        <position position="222"/>
    </location>
    <ligand>
        <name>Zn(2+)</name>
        <dbReference type="ChEBI" id="CHEBI:29105"/>
        <note>catalytic</note>
    </ligand>
</feature>
<gene>
    <name evidence="10" type="ORF">FOA43_003922</name>
</gene>
<evidence type="ECO:0000256" key="5">
    <source>
        <dbReference type="ARBA" id="ARBA00022989"/>
    </source>
</evidence>
<feature type="transmembrane region" description="Helical" evidence="9">
    <location>
        <begin position="223"/>
        <end position="247"/>
    </location>
</feature>
<feature type="binding site" evidence="7">
    <location>
        <position position="20"/>
    </location>
    <ligand>
        <name>Ca(2+)</name>
        <dbReference type="ChEBI" id="CHEBI:29108"/>
    </ligand>
</feature>
<evidence type="ECO:0008006" key="12">
    <source>
        <dbReference type="Google" id="ProtNLM"/>
    </source>
</evidence>
<dbReference type="KEGG" id="bnn:FOA43_003922"/>
<comment type="similarity">
    <text evidence="2">Belongs to the alkaline ceramidase family.</text>
</comment>
<keyword evidence="3 9" id="KW-0812">Transmembrane</keyword>
<feature type="transmembrane region" description="Helical" evidence="9">
    <location>
        <begin position="94"/>
        <end position="110"/>
    </location>
</feature>
<feature type="binding site" evidence="7">
    <location>
        <position position="31"/>
    </location>
    <ligand>
        <name>Ca(2+)</name>
        <dbReference type="ChEBI" id="CHEBI:29108"/>
    </ligand>
</feature>
<comment type="subcellular location">
    <subcellularLocation>
        <location evidence="1">Membrane</location>
        <topology evidence="1">Multi-pass membrane protein</topology>
    </subcellularLocation>
</comment>
<dbReference type="OrthoDB" id="187171at2759"/>
<feature type="binding site" evidence="7">
    <location>
        <position position="17"/>
    </location>
    <ligand>
        <name>Ca(2+)</name>
        <dbReference type="ChEBI" id="CHEBI:29108"/>
    </ligand>
</feature>
<feature type="binding site" evidence="8">
    <location>
        <position position="79"/>
    </location>
    <ligand>
        <name>Zn(2+)</name>
        <dbReference type="ChEBI" id="CHEBI:29105"/>
        <note>catalytic</note>
    </ligand>
</feature>
<evidence type="ECO:0000313" key="10">
    <source>
        <dbReference type="EMBL" id="QPG76533.1"/>
    </source>
</evidence>
<organism evidence="10 11">
    <name type="scientific">Eeniella nana</name>
    <name type="common">Yeast</name>
    <name type="synonym">Brettanomyces nanus</name>
    <dbReference type="NCBI Taxonomy" id="13502"/>
    <lineage>
        <taxon>Eukaryota</taxon>
        <taxon>Fungi</taxon>
        <taxon>Dikarya</taxon>
        <taxon>Ascomycota</taxon>
        <taxon>Saccharomycotina</taxon>
        <taxon>Pichiomycetes</taxon>
        <taxon>Pichiales</taxon>
        <taxon>Pichiaceae</taxon>
        <taxon>Brettanomyces</taxon>
    </lineage>
</organism>
<evidence type="ECO:0000313" key="11">
    <source>
        <dbReference type="Proteomes" id="UP000662931"/>
    </source>
</evidence>